<keyword evidence="3" id="KW-0813">Transport</keyword>
<evidence type="ECO:0000256" key="6">
    <source>
        <dbReference type="ARBA" id="ARBA00022692"/>
    </source>
</evidence>
<dbReference type="Gene3D" id="3.90.930.1">
    <property type="match status" value="1"/>
</dbReference>
<comment type="similarity">
    <text evidence="2">Belongs to the TonB family.</text>
</comment>
<dbReference type="Pfam" id="PF07661">
    <property type="entry name" value="MORN_2"/>
    <property type="match status" value="2"/>
</dbReference>
<reference evidence="13" key="1">
    <citation type="submission" date="2021-03" db="EMBL/GenBank/DDBJ databases">
        <authorList>
            <person name="Kim M.K."/>
        </authorList>
    </citation>
    <scope>NUCLEOTIDE SEQUENCE</scope>
    <source>
        <strain evidence="13">BT186</strain>
    </source>
</reference>
<evidence type="ECO:0000256" key="9">
    <source>
        <dbReference type="ARBA" id="ARBA00023136"/>
    </source>
</evidence>
<keyword evidence="14" id="KW-1185">Reference proteome</keyword>
<keyword evidence="9" id="KW-0472">Membrane</keyword>
<dbReference type="NCBIfam" id="TIGR01352">
    <property type="entry name" value="tonB_Cterm"/>
    <property type="match status" value="1"/>
</dbReference>
<dbReference type="InterPro" id="IPR006260">
    <property type="entry name" value="TonB/TolA_C"/>
</dbReference>
<dbReference type="InterPro" id="IPR051045">
    <property type="entry name" value="TonB-dependent_transducer"/>
</dbReference>
<evidence type="ECO:0000256" key="11">
    <source>
        <dbReference type="SAM" id="SignalP"/>
    </source>
</evidence>
<feature type="chain" id="PRO_5036782990" evidence="11">
    <location>
        <begin position="22"/>
        <end position="321"/>
    </location>
</feature>
<protein>
    <submittedName>
        <fullName evidence="13">TonB family protein</fullName>
    </submittedName>
</protein>
<keyword evidence="8" id="KW-1133">Transmembrane helix</keyword>
<evidence type="ECO:0000256" key="3">
    <source>
        <dbReference type="ARBA" id="ARBA00022448"/>
    </source>
</evidence>
<dbReference type="AlphaFoldDB" id="A0A939JDF4"/>
<dbReference type="RefSeq" id="WP_206985274.1">
    <property type="nucleotide sequence ID" value="NZ_JAFLQZ010000010.1"/>
</dbReference>
<dbReference type="Proteomes" id="UP000664144">
    <property type="component" value="Unassembled WGS sequence"/>
</dbReference>
<dbReference type="PROSITE" id="PS52015">
    <property type="entry name" value="TONB_CTD"/>
    <property type="match status" value="1"/>
</dbReference>
<evidence type="ECO:0000313" key="14">
    <source>
        <dbReference type="Proteomes" id="UP000664144"/>
    </source>
</evidence>
<dbReference type="GO" id="GO:0098797">
    <property type="term" value="C:plasma membrane protein complex"/>
    <property type="evidence" value="ECO:0007669"/>
    <property type="project" value="TreeGrafter"/>
</dbReference>
<keyword evidence="11" id="KW-0732">Signal</keyword>
<feature type="domain" description="TonB C-terminal" evidence="12">
    <location>
        <begin position="205"/>
        <end position="301"/>
    </location>
</feature>
<accession>A0A939JDF4</accession>
<dbReference type="Gene3D" id="3.30.1150.10">
    <property type="match status" value="1"/>
</dbReference>
<evidence type="ECO:0000256" key="5">
    <source>
        <dbReference type="ARBA" id="ARBA00022519"/>
    </source>
</evidence>
<dbReference type="GO" id="GO:0015031">
    <property type="term" value="P:protein transport"/>
    <property type="evidence" value="ECO:0007669"/>
    <property type="project" value="UniProtKB-KW"/>
</dbReference>
<organism evidence="13 14">
    <name type="scientific">Hymenobacter telluris</name>
    <dbReference type="NCBI Taxonomy" id="2816474"/>
    <lineage>
        <taxon>Bacteria</taxon>
        <taxon>Pseudomonadati</taxon>
        <taxon>Bacteroidota</taxon>
        <taxon>Cytophagia</taxon>
        <taxon>Cytophagales</taxon>
        <taxon>Hymenobacteraceae</taxon>
        <taxon>Hymenobacter</taxon>
    </lineage>
</organism>
<keyword evidence="6" id="KW-0812">Transmembrane</keyword>
<dbReference type="Pfam" id="PF03544">
    <property type="entry name" value="TonB_C"/>
    <property type="match status" value="1"/>
</dbReference>
<dbReference type="GO" id="GO:0031992">
    <property type="term" value="F:energy transducer activity"/>
    <property type="evidence" value="ECO:0007669"/>
    <property type="project" value="TreeGrafter"/>
</dbReference>
<dbReference type="InterPro" id="IPR011652">
    <property type="entry name" value="MORN_2"/>
</dbReference>
<evidence type="ECO:0000256" key="1">
    <source>
        <dbReference type="ARBA" id="ARBA00004383"/>
    </source>
</evidence>
<evidence type="ECO:0000256" key="8">
    <source>
        <dbReference type="ARBA" id="ARBA00022989"/>
    </source>
</evidence>
<evidence type="ECO:0000256" key="7">
    <source>
        <dbReference type="ARBA" id="ARBA00022927"/>
    </source>
</evidence>
<comment type="caution">
    <text evidence="13">The sequence shown here is derived from an EMBL/GenBank/DDBJ whole genome shotgun (WGS) entry which is preliminary data.</text>
</comment>
<evidence type="ECO:0000256" key="10">
    <source>
        <dbReference type="SAM" id="MobiDB-lite"/>
    </source>
</evidence>
<keyword evidence="5" id="KW-0997">Cell inner membrane</keyword>
<evidence type="ECO:0000313" key="13">
    <source>
        <dbReference type="EMBL" id="MBO0359350.1"/>
    </source>
</evidence>
<evidence type="ECO:0000256" key="2">
    <source>
        <dbReference type="ARBA" id="ARBA00006555"/>
    </source>
</evidence>
<comment type="subcellular location">
    <subcellularLocation>
        <location evidence="1">Cell inner membrane</location>
        <topology evidence="1">Single-pass membrane protein</topology>
        <orientation evidence="1">Periplasmic side</orientation>
    </subcellularLocation>
</comment>
<dbReference type="SUPFAM" id="SSF74653">
    <property type="entry name" value="TolA/TonB C-terminal domain"/>
    <property type="match status" value="1"/>
</dbReference>
<sequence>MKAHFILFCGVLLALPAVVSAQTMPAIYLNEQDQEVVPDSATHYRLIEQKNELLGTYAVREYSLTGTLLLRGTLSSIEPPLRTGVLTWYHPGGSKAAQVHYRNDEADGVYVAWYEDGRVSQRGEYTQGQRVGTWISVHRNGQKRSKGTYTAGKPTGEWRYYYDTGQLSAIELLSREKGPALAFFNEDASPYVGRLHKRQLPEFPGGEGALLNFVSRNTIYPKNTRRKGITGKVYVRYTVGEDGRVGQVEVVRGLAPEADQEARRVVASLPAFQPGREYNVPTAMTFTLPIYFSPNFSLLSGTRPPQAPPTEARASNPDELY</sequence>
<evidence type="ECO:0000259" key="12">
    <source>
        <dbReference type="PROSITE" id="PS52015"/>
    </source>
</evidence>
<evidence type="ECO:0000256" key="4">
    <source>
        <dbReference type="ARBA" id="ARBA00022475"/>
    </source>
</evidence>
<dbReference type="PANTHER" id="PTHR33446">
    <property type="entry name" value="PROTEIN TONB-RELATED"/>
    <property type="match status" value="1"/>
</dbReference>
<dbReference type="GO" id="GO:0055085">
    <property type="term" value="P:transmembrane transport"/>
    <property type="evidence" value="ECO:0007669"/>
    <property type="project" value="InterPro"/>
</dbReference>
<proteinExistence type="inferred from homology"/>
<keyword evidence="7" id="KW-0653">Protein transport</keyword>
<feature type="region of interest" description="Disordered" evidence="10">
    <location>
        <begin position="301"/>
        <end position="321"/>
    </location>
</feature>
<dbReference type="SUPFAM" id="SSF82185">
    <property type="entry name" value="Histone H3 K4-specific methyltransferase SET7/9 N-terminal domain"/>
    <property type="match status" value="1"/>
</dbReference>
<dbReference type="PANTHER" id="PTHR33446:SF2">
    <property type="entry name" value="PROTEIN TONB"/>
    <property type="match status" value="1"/>
</dbReference>
<gene>
    <name evidence="13" type="ORF">J0X19_15410</name>
</gene>
<dbReference type="InterPro" id="IPR037682">
    <property type="entry name" value="TonB_C"/>
</dbReference>
<keyword evidence="4" id="KW-1003">Cell membrane</keyword>
<dbReference type="EMBL" id="JAFLQZ010000010">
    <property type="protein sequence ID" value="MBO0359350.1"/>
    <property type="molecule type" value="Genomic_DNA"/>
</dbReference>
<feature type="signal peptide" evidence="11">
    <location>
        <begin position="1"/>
        <end position="21"/>
    </location>
</feature>
<name>A0A939JDF4_9BACT</name>